<reference evidence="8" key="3">
    <citation type="submission" date="2012-09" db="EMBL/GenBank/DDBJ databases">
        <authorList>
            <consortium name="VectorBase"/>
        </authorList>
    </citation>
    <scope>NUCLEOTIDE SEQUENCE</scope>
    <source>
        <strain evidence="8">Liverpool</strain>
    </source>
</reference>
<keyword evidence="3 6" id="KW-0812">Transmembrane</keyword>
<keyword evidence="5 6" id="KW-0472">Membrane</keyword>
<dbReference type="PANTHER" id="PTHR23511">
    <property type="entry name" value="SYNAPTIC VESICLE GLYCOPROTEIN 2"/>
    <property type="match status" value="1"/>
</dbReference>
<dbReference type="PANTHER" id="PTHR23511:SF37">
    <property type="entry name" value="MAJOR FACILITATOR SUPERFAMILY (MFS) PROFILE DOMAIN-CONTAINING PROTEIN-RELATED"/>
    <property type="match status" value="1"/>
</dbReference>
<dbReference type="InterPro" id="IPR036259">
    <property type="entry name" value="MFS_trans_sf"/>
</dbReference>
<dbReference type="GO" id="GO:0016020">
    <property type="term" value="C:membrane"/>
    <property type="evidence" value="ECO:0007669"/>
    <property type="project" value="UniProtKB-SubCell"/>
</dbReference>
<feature type="domain" description="Major facilitator superfamily (MFS) profile" evidence="7">
    <location>
        <begin position="1"/>
        <end position="89"/>
    </location>
</feature>
<evidence type="ECO:0000256" key="5">
    <source>
        <dbReference type="ARBA" id="ARBA00023136"/>
    </source>
</evidence>
<evidence type="ECO:0000256" key="6">
    <source>
        <dbReference type="SAM" id="Phobius"/>
    </source>
</evidence>
<protein>
    <submittedName>
        <fullName evidence="8">AAEL012574-PA</fullName>
    </submittedName>
</protein>
<evidence type="ECO:0000256" key="2">
    <source>
        <dbReference type="ARBA" id="ARBA00022448"/>
    </source>
</evidence>
<feature type="transmembrane region" description="Helical" evidence="6">
    <location>
        <begin position="6"/>
        <end position="28"/>
    </location>
</feature>
<dbReference type="Gene3D" id="1.20.1250.20">
    <property type="entry name" value="MFS general substrate transporter like domains"/>
    <property type="match status" value="1"/>
</dbReference>
<comment type="subcellular location">
    <subcellularLocation>
        <location evidence="1">Membrane</location>
        <topology evidence="1">Multi-pass membrane protein</topology>
    </subcellularLocation>
</comment>
<reference evidence="8" key="2">
    <citation type="journal article" date="2007" name="Science">
        <title>Genome sequence of Aedes aegypti, a major arbovirus vector.</title>
        <authorList>
            <person name="Nene V."/>
            <person name="Wortman J.R."/>
            <person name="Lawson D."/>
            <person name="Haas B."/>
            <person name="Kodira C."/>
            <person name="Tu Z.J."/>
            <person name="Loftus B."/>
            <person name="Xi Z."/>
            <person name="Megy K."/>
            <person name="Grabherr M."/>
            <person name="Ren Q."/>
            <person name="Zdobnov E.M."/>
            <person name="Lobo N.F."/>
            <person name="Campbell K.S."/>
            <person name="Brown S.E."/>
            <person name="Bonaldo M.F."/>
            <person name="Zhu J."/>
            <person name="Sinkins S.P."/>
            <person name="Hogenkamp D.G."/>
            <person name="Amedeo P."/>
            <person name="Arensburger P."/>
            <person name="Atkinson P.W."/>
            <person name="Bidwell S."/>
            <person name="Biedler J."/>
            <person name="Birney E."/>
            <person name="Bruggner R.V."/>
            <person name="Costas J."/>
            <person name="Coy M.R."/>
            <person name="Crabtree J."/>
            <person name="Crawford M."/>
            <person name="Debruyn B."/>
            <person name="Decaprio D."/>
            <person name="Eiglmeier K."/>
            <person name="Eisenstadt E."/>
            <person name="El-Dorry H."/>
            <person name="Gelbart W.M."/>
            <person name="Gomes S.L."/>
            <person name="Hammond M."/>
            <person name="Hannick L.I."/>
            <person name="Hogan J.R."/>
            <person name="Holmes M.H."/>
            <person name="Jaffe D."/>
            <person name="Johnston J.S."/>
            <person name="Kennedy R.C."/>
            <person name="Koo H."/>
            <person name="Kravitz S."/>
            <person name="Kriventseva E.V."/>
            <person name="Kulp D."/>
            <person name="Labutti K."/>
            <person name="Lee E."/>
            <person name="Li S."/>
            <person name="Lovin D.D."/>
            <person name="Mao C."/>
            <person name="Mauceli E."/>
            <person name="Menck C.F."/>
            <person name="Miller J.R."/>
            <person name="Montgomery P."/>
            <person name="Mori A."/>
            <person name="Nascimento A.L."/>
            <person name="Naveira H.F."/>
            <person name="Nusbaum C."/>
            <person name="O'leary S."/>
            <person name="Orvis J."/>
            <person name="Pertea M."/>
            <person name="Quesneville H."/>
            <person name="Reidenbach K.R."/>
            <person name="Rogers Y.H."/>
            <person name="Roth C.W."/>
            <person name="Schneider J.R."/>
            <person name="Schatz M."/>
            <person name="Shumway M."/>
            <person name="Stanke M."/>
            <person name="Stinson E.O."/>
            <person name="Tubio J.M."/>
            <person name="Vanzee J.P."/>
            <person name="Verjovski-Almeida S."/>
            <person name="Werner D."/>
            <person name="White O."/>
            <person name="Wyder S."/>
            <person name="Zeng Q."/>
            <person name="Zhao Q."/>
            <person name="Zhao Y."/>
            <person name="Hill C.A."/>
            <person name="Raikhel A.S."/>
            <person name="Soares M.B."/>
            <person name="Knudson D.L."/>
            <person name="Lee N.H."/>
            <person name="Galagan J."/>
            <person name="Salzberg S.L."/>
            <person name="Paulsen I.T."/>
            <person name="Dimopoulos G."/>
            <person name="Collins F.H."/>
            <person name="Birren B."/>
            <person name="Fraser-Liggett C.M."/>
            <person name="Severson D.W."/>
        </authorList>
    </citation>
    <scope>NUCLEOTIDE SEQUENCE [LARGE SCALE GENOMIC DNA]</scope>
    <source>
        <strain evidence="8">Liverpool</strain>
    </source>
</reference>
<dbReference type="VEuPathDB" id="VectorBase:AAEL014910"/>
<keyword evidence="2" id="KW-0813">Transport</keyword>
<evidence type="ECO:0000313" key="8">
    <source>
        <dbReference type="EMBL" id="EAT35248.1"/>
    </source>
</evidence>
<accession>Q16LP0</accession>
<reference evidence="8" key="1">
    <citation type="submission" date="2005-10" db="EMBL/GenBank/DDBJ databases">
        <authorList>
            <person name="Loftus B.J."/>
            <person name="Nene V.M."/>
            <person name="Hannick L.I."/>
            <person name="Bidwell S."/>
            <person name="Haas B."/>
            <person name="Amedeo P."/>
            <person name="Orvis J."/>
            <person name="Wortman J.R."/>
            <person name="White O.R."/>
            <person name="Salzberg S."/>
            <person name="Shumway M."/>
            <person name="Koo H."/>
            <person name="Zhao Y."/>
            <person name="Holmes M."/>
            <person name="Miller J."/>
            <person name="Schatz M."/>
            <person name="Pop M."/>
            <person name="Pai G."/>
            <person name="Utterback T."/>
            <person name="Rogers Y.-H."/>
            <person name="Kravitz S."/>
            <person name="Fraser C.M."/>
        </authorList>
    </citation>
    <scope>NUCLEOTIDE SEQUENCE</scope>
    <source>
        <strain evidence="8">Liverpool</strain>
    </source>
</reference>
<evidence type="ECO:0000256" key="1">
    <source>
        <dbReference type="ARBA" id="ARBA00004141"/>
    </source>
</evidence>
<evidence type="ECO:0000313" key="9">
    <source>
        <dbReference type="Proteomes" id="UP000682892"/>
    </source>
</evidence>
<feature type="transmembrane region" description="Helical" evidence="6">
    <location>
        <begin position="65"/>
        <end position="84"/>
    </location>
</feature>
<dbReference type="EMBL" id="CH477898">
    <property type="protein sequence ID" value="EAT35248.1"/>
    <property type="molecule type" value="Genomic_DNA"/>
</dbReference>
<dbReference type="GO" id="GO:0022857">
    <property type="term" value="F:transmembrane transporter activity"/>
    <property type="evidence" value="ECO:0007669"/>
    <property type="project" value="InterPro"/>
</dbReference>
<sequence length="101" mass="10974">MVSVWCYMILVMCGFAGSIVSAITVDLFPTNLRAMAVCMSSMFGRLGGVIGSNLFGLLLESQCELTFAIPGILLITCGLLSFFIPNIHQRMRSKDSISSRC</sequence>
<dbReference type="AlphaFoldDB" id="Q16LP0"/>
<organism evidence="8 9">
    <name type="scientific">Aedes aegypti</name>
    <name type="common">Yellowfever mosquito</name>
    <name type="synonym">Culex aegypti</name>
    <dbReference type="NCBI Taxonomy" id="7159"/>
    <lineage>
        <taxon>Eukaryota</taxon>
        <taxon>Metazoa</taxon>
        <taxon>Ecdysozoa</taxon>
        <taxon>Arthropoda</taxon>
        <taxon>Hexapoda</taxon>
        <taxon>Insecta</taxon>
        <taxon>Pterygota</taxon>
        <taxon>Neoptera</taxon>
        <taxon>Endopterygota</taxon>
        <taxon>Diptera</taxon>
        <taxon>Nematocera</taxon>
        <taxon>Culicoidea</taxon>
        <taxon>Culicidae</taxon>
        <taxon>Culicinae</taxon>
        <taxon>Aedini</taxon>
        <taxon>Aedes</taxon>
        <taxon>Stegomyia</taxon>
    </lineage>
</organism>
<dbReference type="HOGENOM" id="CLU_001265_46_15_1"/>
<gene>
    <name evidence="8" type="ORF">AaeL_AAEL012574</name>
</gene>
<evidence type="ECO:0000259" key="7">
    <source>
        <dbReference type="PROSITE" id="PS50850"/>
    </source>
</evidence>
<keyword evidence="4 6" id="KW-1133">Transmembrane helix</keyword>
<dbReference type="Proteomes" id="UP000682892">
    <property type="component" value="Unassembled WGS sequence"/>
</dbReference>
<dbReference type="SUPFAM" id="SSF103473">
    <property type="entry name" value="MFS general substrate transporter"/>
    <property type="match status" value="1"/>
</dbReference>
<dbReference type="PhylomeDB" id="Q16LP0"/>
<name>Q16LP0_AEDAE</name>
<evidence type="ECO:0000256" key="4">
    <source>
        <dbReference type="ARBA" id="ARBA00022989"/>
    </source>
</evidence>
<dbReference type="PROSITE" id="PS50850">
    <property type="entry name" value="MFS"/>
    <property type="match status" value="1"/>
</dbReference>
<proteinExistence type="predicted"/>
<dbReference type="PaxDb" id="7159-AAEL012574-PA"/>
<evidence type="ECO:0000256" key="3">
    <source>
        <dbReference type="ARBA" id="ARBA00022692"/>
    </source>
</evidence>
<dbReference type="InterPro" id="IPR020846">
    <property type="entry name" value="MFS_dom"/>
</dbReference>
<dbReference type="eggNOG" id="KOG0255">
    <property type="taxonomic scope" value="Eukaryota"/>
</dbReference>